<evidence type="ECO:0000259" key="4">
    <source>
        <dbReference type="Pfam" id="PF02894"/>
    </source>
</evidence>
<sequence length="326" mass="35544">MSEDLRIAVVGAGRMGSDHIERIHHRMRRARITAIVDIDEARAQAAIEGIEGARVYTDFTEAITSGDVDAVLVATPGFLHEDVLLPTLTQGLPILCEKPLTPDSESAWRVVQAESALGRKLIQVGFMRRFDAGYRRIREAVASGEHGELLALDCEHINPDVPAAYTGGNLIDDTVVHEFDGVRFLTGEEIVAVQVRTGKDSRKVQTDGLKDPAQILMDTESGVRVSVNTHVTAQYGYAVTTRAAFEQTHLQEGVDQVLPGFEERFVDAYDTEVQDWIDGCLRGEIAGPDAWDGYAAAACCEAGLRAVAAPGTTVDVELNEKPELYR</sequence>
<name>A0A4Y4D505_KOCVA</name>
<dbReference type="Gene3D" id="3.30.360.10">
    <property type="entry name" value="Dihydrodipicolinate Reductase, domain 2"/>
    <property type="match status" value="1"/>
</dbReference>
<protein>
    <submittedName>
        <fullName evidence="6">Inositol 2-dehydrogenase</fullName>
    </submittedName>
</protein>
<keyword evidence="2" id="KW-0520">NAD</keyword>
<dbReference type="InterPro" id="IPR000683">
    <property type="entry name" value="Gfo/Idh/MocA-like_OxRdtase_N"/>
</dbReference>
<dbReference type="InterPro" id="IPR050424">
    <property type="entry name" value="Gfo-Idh-MocA_inositol_DH"/>
</dbReference>
<dbReference type="PANTHER" id="PTHR43593">
    <property type="match status" value="1"/>
</dbReference>
<comment type="caution">
    <text evidence="6">The sequence shown here is derived from an EMBL/GenBank/DDBJ whole genome shotgun (WGS) entry which is preliminary data.</text>
</comment>
<dbReference type="InterPro" id="IPR055170">
    <property type="entry name" value="GFO_IDH_MocA-like_dom"/>
</dbReference>
<evidence type="ECO:0000259" key="3">
    <source>
        <dbReference type="Pfam" id="PF01408"/>
    </source>
</evidence>
<evidence type="ECO:0000313" key="7">
    <source>
        <dbReference type="Proteomes" id="UP000315730"/>
    </source>
</evidence>
<dbReference type="InterPro" id="IPR036291">
    <property type="entry name" value="NAD(P)-bd_dom_sf"/>
</dbReference>
<dbReference type="Pfam" id="PF02894">
    <property type="entry name" value="GFO_IDH_MocA_C"/>
    <property type="match status" value="1"/>
</dbReference>
<evidence type="ECO:0000313" key="6">
    <source>
        <dbReference type="EMBL" id="GEC99049.1"/>
    </source>
</evidence>
<evidence type="ECO:0000256" key="1">
    <source>
        <dbReference type="ARBA" id="ARBA00010928"/>
    </source>
</evidence>
<comment type="similarity">
    <text evidence="1">Belongs to the Gfo/Idh/MocA family.</text>
</comment>
<dbReference type="STRING" id="1272.GCA_900014985_00711"/>
<gene>
    <name evidence="6" type="primary">iolG</name>
    <name evidence="6" type="ORF">KVA01_12040</name>
</gene>
<organism evidence="6 7">
    <name type="scientific">Kocuria varians</name>
    <name type="common">Micrococcus varians</name>
    <dbReference type="NCBI Taxonomy" id="1272"/>
    <lineage>
        <taxon>Bacteria</taxon>
        <taxon>Bacillati</taxon>
        <taxon>Actinomycetota</taxon>
        <taxon>Actinomycetes</taxon>
        <taxon>Micrococcales</taxon>
        <taxon>Micrococcaceae</taxon>
        <taxon>Kocuria</taxon>
    </lineage>
</organism>
<dbReference type="SUPFAM" id="SSF51735">
    <property type="entry name" value="NAD(P)-binding Rossmann-fold domains"/>
    <property type="match status" value="1"/>
</dbReference>
<feature type="domain" description="Gfo/Idh/MocA-like oxidoreductase N-terminal" evidence="3">
    <location>
        <begin position="5"/>
        <end position="125"/>
    </location>
</feature>
<dbReference type="InterPro" id="IPR004104">
    <property type="entry name" value="Gfo/Idh/MocA-like_OxRdtase_C"/>
</dbReference>
<dbReference type="AlphaFoldDB" id="A0A4Y4D505"/>
<dbReference type="RefSeq" id="WP_141269325.1">
    <property type="nucleotide sequence ID" value="NZ_BJNW01000008.1"/>
</dbReference>
<dbReference type="Proteomes" id="UP000315730">
    <property type="component" value="Unassembled WGS sequence"/>
</dbReference>
<dbReference type="Pfam" id="PF22725">
    <property type="entry name" value="GFO_IDH_MocA_C3"/>
    <property type="match status" value="1"/>
</dbReference>
<dbReference type="Gene3D" id="3.40.50.720">
    <property type="entry name" value="NAD(P)-binding Rossmann-like Domain"/>
    <property type="match status" value="1"/>
</dbReference>
<dbReference type="SUPFAM" id="SSF55347">
    <property type="entry name" value="Glyceraldehyde-3-phosphate dehydrogenase-like, C-terminal domain"/>
    <property type="match status" value="1"/>
</dbReference>
<proteinExistence type="inferred from homology"/>
<dbReference type="Pfam" id="PF01408">
    <property type="entry name" value="GFO_IDH_MocA"/>
    <property type="match status" value="1"/>
</dbReference>
<accession>A0A4Y4D505</accession>
<dbReference type="PANTHER" id="PTHR43593:SF1">
    <property type="entry name" value="INOSITOL 2-DEHYDROGENASE"/>
    <property type="match status" value="1"/>
</dbReference>
<evidence type="ECO:0000256" key="2">
    <source>
        <dbReference type="ARBA" id="ARBA00023027"/>
    </source>
</evidence>
<dbReference type="EMBL" id="BJNW01000008">
    <property type="protein sequence ID" value="GEC99049.1"/>
    <property type="molecule type" value="Genomic_DNA"/>
</dbReference>
<reference evidence="6 7" key="1">
    <citation type="submission" date="2019-06" db="EMBL/GenBank/DDBJ databases">
        <title>Whole genome shotgun sequence of Kocuria varians NBRC 15358.</title>
        <authorList>
            <person name="Hosoyama A."/>
            <person name="Uohara A."/>
            <person name="Ohji S."/>
            <person name="Ichikawa N."/>
        </authorList>
    </citation>
    <scope>NUCLEOTIDE SEQUENCE [LARGE SCALE GENOMIC DNA]</scope>
    <source>
        <strain evidence="6 7">NBRC 15358</strain>
    </source>
</reference>
<keyword evidence="7" id="KW-1185">Reference proteome</keyword>
<feature type="domain" description="Gfo/Idh/MocA-like oxidoreductase C-terminal" evidence="4">
    <location>
        <begin position="257"/>
        <end position="308"/>
    </location>
</feature>
<feature type="domain" description="GFO/IDH/MocA-like oxidoreductase" evidence="5">
    <location>
        <begin position="134"/>
        <end position="242"/>
    </location>
</feature>
<dbReference type="GO" id="GO:0000166">
    <property type="term" value="F:nucleotide binding"/>
    <property type="evidence" value="ECO:0007669"/>
    <property type="project" value="InterPro"/>
</dbReference>
<evidence type="ECO:0000259" key="5">
    <source>
        <dbReference type="Pfam" id="PF22725"/>
    </source>
</evidence>
<dbReference type="OrthoDB" id="256869at2"/>